<dbReference type="SUPFAM" id="SSF50685">
    <property type="entry name" value="Barwin-like endoglucanases"/>
    <property type="match status" value="1"/>
</dbReference>
<feature type="region of interest" description="Disordered" evidence="2">
    <location>
        <begin position="262"/>
        <end position="299"/>
    </location>
</feature>
<comment type="caution">
    <text evidence="6">The sequence shown here is derived from an EMBL/GenBank/DDBJ whole genome shotgun (WGS) entry which is preliminary data.</text>
</comment>
<keyword evidence="3" id="KW-0472">Membrane</keyword>
<accession>A0AAV1V689</accession>
<dbReference type="InterPro" id="IPR036749">
    <property type="entry name" value="Expansin_CBD_sf"/>
</dbReference>
<organism evidence="6 7">
    <name type="scientific">Peronospora matthiolae</name>
    <dbReference type="NCBI Taxonomy" id="2874970"/>
    <lineage>
        <taxon>Eukaryota</taxon>
        <taxon>Sar</taxon>
        <taxon>Stramenopiles</taxon>
        <taxon>Oomycota</taxon>
        <taxon>Peronosporomycetes</taxon>
        <taxon>Peronosporales</taxon>
        <taxon>Peronosporaceae</taxon>
        <taxon>Peronospora</taxon>
    </lineage>
</organism>
<keyword evidence="1 4" id="KW-0732">Signal</keyword>
<evidence type="ECO:0000259" key="5">
    <source>
        <dbReference type="PROSITE" id="PS50842"/>
    </source>
</evidence>
<dbReference type="Proteomes" id="UP001162060">
    <property type="component" value="Unassembled WGS sequence"/>
</dbReference>
<keyword evidence="3" id="KW-0812">Transmembrane</keyword>
<dbReference type="AlphaFoldDB" id="A0AAV1V689"/>
<dbReference type="Gene3D" id="2.60.40.760">
    <property type="entry name" value="Expansin, cellulose-binding-like domain"/>
    <property type="match status" value="1"/>
</dbReference>
<dbReference type="EMBL" id="CAKLBY020000259">
    <property type="protein sequence ID" value="CAK7940963.1"/>
    <property type="molecule type" value="Genomic_DNA"/>
</dbReference>
<keyword evidence="3" id="KW-1133">Transmembrane helix</keyword>
<protein>
    <recommendedName>
        <fullName evidence="5">Expansin-like EG45 domain-containing protein</fullName>
    </recommendedName>
</protein>
<evidence type="ECO:0000256" key="4">
    <source>
        <dbReference type="SAM" id="SignalP"/>
    </source>
</evidence>
<dbReference type="CDD" id="cd22271">
    <property type="entry name" value="DPBB_EXP_N-like"/>
    <property type="match status" value="1"/>
</dbReference>
<dbReference type="PANTHER" id="PTHR31836">
    <property type="match status" value="1"/>
</dbReference>
<evidence type="ECO:0000313" key="6">
    <source>
        <dbReference type="EMBL" id="CAK7940963.1"/>
    </source>
</evidence>
<feature type="signal peptide" evidence="4">
    <location>
        <begin position="1"/>
        <end position="20"/>
    </location>
</feature>
<feature type="compositionally biased region" description="Pro residues" evidence="2">
    <location>
        <begin position="262"/>
        <end position="284"/>
    </location>
</feature>
<gene>
    <name evidence="6" type="ORF">PM001_LOCUS26113</name>
</gene>
<dbReference type="InterPro" id="IPR007112">
    <property type="entry name" value="Expansin/allergen_DPBB_dom"/>
</dbReference>
<name>A0AAV1V689_9STRA</name>
<feature type="chain" id="PRO_5043852913" description="Expansin-like EG45 domain-containing protein" evidence="4">
    <location>
        <begin position="21"/>
        <end position="596"/>
    </location>
</feature>
<feature type="compositionally biased region" description="Low complexity" evidence="2">
    <location>
        <begin position="346"/>
        <end position="357"/>
    </location>
</feature>
<proteinExistence type="predicted"/>
<dbReference type="Gene3D" id="2.40.40.10">
    <property type="entry name" value="RlpA-like domain"/>
    <property type="match status" value="1"/>
</dbReference>
<feature type="region of interest" description="Disordered" evidence="2">
    <location>
        <begin position="441"/>
        <end position="498"/>
    </location>
</feature>
<dbReference type="PANTHER" id="PTHR31836:SF21">
    <property type="entry name" value="EXPANSIN-LIKE PROTEIN 7"/>
    <property type="match status" value="1"/>
</dbReference>
<evidence type="ECO:0000256" key="3">
    <source>
        <dbReference type="SAM" id="Phobius"/>
    </source>
</evidence>
<dbReference type="PROSITE" id="PS50842">
    <property type="entry name" value="EXPANSIN_EG45"/>
    <property type="match status" value="1"/>
</dbReference>
<dbReference type="InterPro" id="IPR049818">
    <property type="entry name" value="Expansin_EXLX1-like"/>
</dbReference>
<evidence type="ECO:0000256" key="2">
    <source>
        <dbReference type="SAM" id="MobiDB-lite"/>
    </source>
</evidence>
<evidence type="ECO:0000313" key="7">
    <source>
        <dbReference type="Proteomes" id="UP001162060"/>
    </source>
</evidence>
<dbReference type="InterPro" id="IPR051477">
    <property type="entry name" value="Expansin_CellWall"/>
</dbReference>
<evidence type="ECO:0000256" key="1">
    <source>
        <dbReference type="ARBA" id="ARBA00022729"/>
    </source>
</evidence>
<dbReference type="NCBIfam" id="NF041144">
    <property type="entry name" value="expansin_EXLX1"/>
    <property type="match status" value="1"/>
</dbReference>
<feature type="region of interest" description="Disordered" evidence="2">
    <location>
        <begin position="334"/>
        <end position="375"/>
    </location>
</feature>
<feature type="transmembrane region" description="Helical" evidence="3">
    <location>
        <begin position="534"/>
        <end position="556"/>
    </location>
</feature>
<reference evidence="6" key="1">
    <citation type="submission" date="2024-01" db="EMBL/GenBank/DDBJ databases">
        <authorList>
            <person name="Webb A."/>
        </authorList>
    </citation>
    <scope>NUCLEOTIDE SEQUENCE</scope>
    <source>
        <strain evidence="6">Pm1</strain>
    </source>
</reference>
<dbReference type="InterPro" id="IPR036908">
    <property type="entry name" value="RlpA-like_sf"/>
</dbReference>
<feature type="domain" description="Expansin-like EG45" evidence="5">
    <location>
        <begin position="38"/>
        <end position="136"/>
    </location>
</feature>
<sequence length="596" mass="62721">MHVCNLLASVSVVALAVANAFEYFTGDGTAYTLGKSSAGNCNMMSALNLAVTDYAALNSEQWDELQNCGRCAEVSCSDDRCPDKSKTILVQLLDQCPECEYGALDLSPSVFTALTGTTPSRYKVTWKFVDCPVSGNINYCLKGGSNTYWTAVQPTNVATGVKSMQINGHDTVMLHSAYYYVLDGVSETQTQLTDMTITLTDINGNTVTDIVTLTADSCTEGTHQFPPSPQMATGQINVPIVDLKLPTIELSTTPYVQVPATSPAPPAATPMPINPMPPSVPPTTPDTTSPEQGEGYPAGPTFANGTTGDKSPALPDATYNATGELKDVTPEIELSHLPAPPPTATPPMTTTTDMPSPEQEEIKSPGPTFADGTTAPHPPVEPLTTDGVPVTTLSAVTSTAAAPPITSPTTIPVETSLPLNEPKLRTGLELGFASSDRNAIKPTRPLTFVPGLGRKPAPEKRPVSKTRYGTRTISADRRRVQQPRQQKSGLPLATPASTQTIAERTAEGQALGKSDAPQGINTQSWKASDGTDPLIIILSTLGAVAILALIAAVVVAKRKKVEEQKACDVEGPSMISAQAFDAQNSPTHGGHAFVAH</sequence>